<dbReference type="Pfam" id="PF05163">
    <property type="entry name" value="DinB"/>
    <property type="match status" value="1"/>
</dbReference>
<comment type="caution">
    <text evidence="3">The sequence shown here is derived from an EMBL/GenBank/DDBJ whole genome shotgun (WGS) entry which is preliminary data.</text>
</comment>
<name>A0A2S8SWT3_9BACT</name>
<accession>A0A2S8SWT3</accession>
<reference evidence="3 4" key="1">
    <citation type="journal article" date="2018" name="Syst. Appl. Microbiol.">
        <title>Abditibacterium utsteinense sp. nov., the first cultivated member of candidate phylum FBP, isolated from ice-free Antarctic soil samples.</title>
        <authorList>
            <person name="Tahon G."/>
            <person name="Tytgat B."/>
            <person name="Lebbe L."/>
            <person name="Carlier A."/>
            <person name="Willems A."/>
        </authorList>
    </citation>
    <scope>NUCLEOTIDE SEQUENCE [LARGE SCALE GENOMIC DNA]</scope>
    <source>
        <strain evidence="3 4">LMG 29911</strain>
    </source>
</reference>
<dbReference type="AlphaFoldDB" id="A0A2S8SWT3"/>
<keyword evidence="4" id="KW-1185">Reference proteome</keyword>
<protein>
    <submittedName>
        <fullName evidence="3">DinB family protein</fullName>
    </submittedName>
</protein>
<keyword evidence="2" id="KW-0479">Metal-binding</keyword>
<dbReference type="RefSeq" id="WP_105482586.1">
    <property type="nucleotide sequence ID" value="NZ_NIGF01000002.1"/>
</dbReference>
<gene>
    <name evidence="3" type="ORF">B1R32_102262</name>
</gene>
<evidence type="ECO:0000313" key="3">
    <source>
        <dbReference type="EMBL" id="PQV65253.1"/>
    </source>
</evidence>
<proteinExistence type="inferred from homology"/>
<dbReference type="Proteomes" id="UP000237684">
    <property type="component" value="Unassembled WGS sequence"/>
</dbReference>
<organism evidence="3 4">
    <name type="scientific">Abditibacterium utsteinense</name>
    <dbReference type="NCBI Taxonomy" id="1960156"/>
    <lineage>
        <taxon>Bacteria</taxon>
        <taxon>Pseudomonadati</taxon>
        <taxon>Abditibacteriota</taxon>
        <taxon>Abditibacteriia</taxon>
        <taxon>Abditibacteriales</taxon>
        <taxon>Abditibacteriaceae</taxon>
        <taxon>Abditibacterium</taxon>
    </lineage>
</organism>
<dbReference type="InterPro" id="IPR034660">
    <property type="entry name" value="DinB/YfiT-like"/>
</dbReference>
<dbReference type="GO" id="GO:0046872">
    <property type="term" value="F:metal ion binding"/>
    <property type="evidence" value="ECO:0007669"/>
    <property type="project" value="UniProtKB-KW"/>
</dbReference>
<dbReference type="OrthoDB" id="9815105at2"/>
<sequence>MMHPLQLLSDTIKWAGKNLSYNLGFIADDKLNWKPAPSAKSALEISAEVVNVTDMFEALVAGRAPSEEKKSFSSREEAQKAVEEASAKYAQTLLSLGDNDLTGEMDLGFTKMPKARAISIPVVETIHHHGQIAYIQTLLGDTESHFYEMGS</sequence>
<dbReference type="EMBL" id="NIGF01000002">
    <property type="protein sequence ID" value="PQV65253.1"/>
    <property type="molecule type" value="Genomic_DNA"/>
</dbReference>
<dbReference type="InParanoid" id="A0A2S8SWT3"/>
<evidence type="ECO:0000256" key="1">
    <source>
        <dbReference type="ARBA" id="ARBA00008635"/>
    </source>
</evidence>
<dbReference type="InterPro" id="IPR007837">
    <property type="entry name" value="DinB"/>
</dbReference>
<evidence type="ECO:0000313" key="4">
    <source>
        <dbReference type="Proteomes" id="UP000237684"/>
    </source>
</evidence>
<dbReference type="Gene3D" id="1.20.120.450">
    <property type="entry name" value="dinb family like domain"/>
    <property type="match status" value="1"/>
</dbReference>
<comment type="similarity">
    <text evidence="1">Belongs to the DinB family.</text>
</comment>
<dbReference type="SUPFAM" id="SSF109854">
    <property type="entry name" value="DinB/YfiT-like putative metalloenzymes"/>
    <property type="match status" value="1"/>
</dbReference>
<evidence type="ECO:0000256" key="2">
    <source>
        <dbReference type="ARBA" id="ARBA00022723"/>
    </source>
</evidence>